<dbReference type="EMBL" id="FNHI01000020">
    <property type="protein sequence ID" value="SDN15278.1"/>
    <property type="molecule type" value="Genomic_DNA"/>
</dbReference>
<reference evidence="2" key="1">
    <citation type="submission" date="2016-10" db="EMBL/GenBank/DDBJ databases">
        <authorList>
            <person name="Varghese N."/>
            <person name="Submissions S."/>
        </authorList>
    </citation>
    <scope>NUCLEOTIDE SEQUENCE [LARGE SCALE GENOMIC DNA]</scope>
    <source>
        <strain evidence="2">CGMCC 4.7042</strain>
    </source>
</reference>
<dbReference type="STRING" id="1196353.SAMN05444921_12095"/>
<name>A0A1G9Z1H5_9ACTN</name>
<keyword evidence="2" id="KW-1185">Reference proteome</keyword>
<dbReference type="AlphaFoldDB" id="A0A1G9Z1H5"/>
<sequence>MAPVAILLTFTEQMCWRRPSRPAFPEAAGTAVTWGYSCHLSAHTHWEK</sequence>
<accession>A0A1G9Z1H5</accession>
<proteinExistence type="predicted"/>
<gene>
    <name evidence="1" type="ORF">SAMN05444921_12095</name>
</gene>
<organism evidence="1 2">
    <name type="scientific">Streptomyces wuyuanensis</name>
    <dbReference type="NCBI Taxonomy" id="1196353"/>
    <lineage>
        <taxon>Bacteria</taxon>
        <taxon>Bacillati</taxon>
        <taxon>Actinomycetota</taxon>
        <taxon>Actinomycetes</taxon>
        <taxon>Kitasatosporales</taxon>
        <taxon>Streptomycetaceae</taxon>
        <taxon>Streptomyces</taxon>
    </lineage>
</organism>
<evidence type="ECO:0000313" key="1">
    <source>
        <dbReference type="EMBL" id="SDN15278.1"/>
    </source>
</evidence>
<protein>
    <submittedName>
        <fullName evidence="1">Uncharacterized protein</fullName>
    </submittedName>
</protein>
<dbReference type="Proteomes" id="UP000199063">
    <property type="component" value="Unassembled WGS sequence"/>
</dbReference>
<evidence type="ECO:0000313" key="2">
    <source>
        <dbReference type="Proteomes" id="UP000199063"/>
    </source>
</evidence>